<protein>
    <submittedName>
        <fullName evidence="2">Alpha/beta hydrolase</fullName>
    </submittedName>
</protein>
<dbReference type="RefSeq" id="WP_226176130.1">
    <property type="nucleotide sequence ID" value="NZ_JAJADR010000003.1"/>
</dbReference>
<gene>
    <name evidence="2" type="ORF">LGH74_12360</name>
</gene>
<name>A0ABS8ARB8_9BACT</name>
<keyword evidence="3" id="KW-1185">Reference proteome</keyword>
<dbReference type="InterPro" id="IPR050583">
    <property type="entry name" value="Mycobacterial_A85_antigen"/>
</dbReference>
<evidence type="ECO:0000313" key="2">
    <source>
        <dbReference type="EMBL" id="MCB2408772.1"/>
    </source>
</evidence>
<keyword evidence="1" id="KW-0732">Signal</keyword>
<dbReference type="GO" id="GO:0016787">
    <property type="term" value="F:hydrolase activity"/>
    <property type="evidence" value="ECO:0007669"/>
    <property type="project" value="UniProtKB-KW"/>
</dbReference>
<accession>A0ABS8ARB8</accession>
<dbReference type="Proteomes" id="UP001165296">
    <property type="component" value="Unassembled WGS sequence"/>
</dbReference>
<feature type="signal peptide" evidence="1">
    <location>
        <begin position="1"/>
        <end position="31"/>
    </location>
</feature>
<keyword evidence="2" id="KW-0378">Hydrolase</keyword>
<reference evidence="2" key="1">
    <citation type="submission" date="2021-10" db="EMBL/GenBank/DDBJ databases">
        <authorList>
            <person name="Dean J.D."/>
            <person name="Kim M.K."/>
            <person name="Newey C.N."/>
            <person name="Stoker T.S."/>
            <person name="Thompson D.W."/>
            <person name="Grose J.H."/>
        </authorList>
    </citation>
    <scope>NUCLEOTIDE SEQUENCE</scope>
    <source>
        <strain evidence="2">BT178</strain>
    </source>
</reference>
<dbReference type="EMBL" id="JAJADR010000003">
    <property type="protein sequence ID" value="MCB2408772.1"/>
    <property type="molecule type" value="Genomic_DNA"/>
</dbReference>
<dbReference type="PANTHER" id="PTHR48098">
    <property type="entry name" value="ENTEROCHELIN ESTERASE-RELATED"/>
    <property type="match status" value="1"/>
</dbReference>
<organism evidence="2 3">
    <name type="scientific">Hymenobacter lucidus</name>
    <dbReference type="NCBI Taxonomy" id="2880930"/>
    <lineage>
        <taxon>Bacteria</taxon>
        <taxon>Pseudomonadati</taxon>
        <taxon>Bacteroidota</taxon>
        <taxon>Cytophagia</taxon>
        <taxon>Cytophagales</taxon>
        <taxon>Hymenobacteraceae</taxon>
        <taxon>Hymenobacter</taxon>
    </lineage>
</organism>
<dbReference type="Gene3D" id="3.40.50.1820">
    <property type="entry name" value="alpha/beta hydrolase"/>
    <property type="match status" value="1"/>
</dbReference>
<dbReference type="Pfam" id="PF00756">
    <property type="entry name" value="Esterase"/>
    <property type="match status" value="1"/>
</dbReference>
<evidence type="ECO:0000256" key="1">
    <source>
        <dbReference type="SAM" id="SignalP"/>
    </source>
</evidence>
<dbReference type="InterPro" id="IPR029058">
    <property type="entry name" value="AB_hydrolase_fold"/>
</dbReference>
<dbReference type="PANTHER" id="PTHR48098:SF6">
    <property type="entry name" value="FERRI-BACILLIBACTIN ESTERASE BESA"/>
    <property type="match status" value="1"/>
</dbReference>
<dbReference type="SUPFAM" id="SSF53474">
    <property type="entry name" value="alpha/beta-Hydrolases"/>
    <property type="match status" value="1"/>
</dbReference>
<evidence type="ECO:0000313" key="3">
    <source>
        <dbReference type="Proteomes" id="UP001165296"/>
    </source>
</evidence>
<proteinExistence type="predicted"/>
<comment type="caution">
    <text evidence="2">The sequence shown here is derived from an EMBL/GenBank/DDBJ whole genome shotgun (WGS) entry which is preliminary data.</text>
</comment>
<feature type="chain" id="PRO_5045799244" evidence="1">
    <location>
        <begin position="32"/>
        <end position="284"/>
    </location>
</feature>
<dbReference type="InterPro" id="IPR000801">
    <property type="entry name" value="Esterase-like"/>
</dbReference>
<sequence length="284" mass="32007">MPCFSFAKYPWPRRTVLLLTVLLLVAGRAWAQTPVSTPFVLGRVDKLHSTVLAEDRVLNIYLPAGYDQEPTATYPVIYLLDGSADEDFIHIAGLAQYLNFPWINQLPKSIVVGIANVDRRRDLTFPTRNKEDLKQSPTSGKSAAFIRFLEQEVQPYIRKTYRTNARRTLIGQSLGGLLAVEVLLKRPALFDTYLIASPSLWWDDESLLRQAPQLLRKPLPAGTTVFVAVGNEGDQMQRDAAALAAALRAVPGVRTEYVVFPEETHATILHRAVYRAFEWLYKKP</sequence>